<evidence type="ECO:0000256" key="6">
    <source>
        <dbReference type="SAM" id="MobiDB-lite"/>
    </source>
</evidence>
<dbReference type="KEGG" id="xtr:496618"/>
<evidence type="ECO:0000313" key="9">
    <source>
        <dbReference type="Proteomes" id="UP000008143"/>
    </source>
</evidence>
<comment type="similarity">
    <text evidence="2">Belongs to the HINT family.</text>
</comment>
<dbReference type="CTD" id="84681"/>
<sequence>MVLASLLFAFPRKVPTGMFPALRVFYTGLAFRVWGSPRYPGALAELQTCDGQKRLSSSGERGCNEEVQKAQRAAAERNGGSPSPPTIFSRIIDRTLPADIIHEDDKCVAFRDVNPQAPVHFLVIPKTPIARLSQVNASDTELLGHLLVTASRLAHKEGLADGYRLVINDGKHGAQSVYHLHLHVIGGRQMGWPPG</sequence>
<dbReference type="GeneID" id="496618"/>
<dbReference type="Proteomes" id="UP000008143">
    <property type="component" value="Chromosome 1"/>
</dbReference>
<feature type="short sequence motif" description="Histidine triad motif" evidence="4 5">
    <location>
        <begin position="179"/>
        <end position="183"/>
    </location>
</feature>
<feature type="active site" description="Tele-AMP-histidine intermediate" evidence="3">
    <location>
        <position position="181"/>
    </location>
</feature>
<organism evidence="8">
    <name type="scientific">Xenopus tropicalis</name>
    <name type="common">Western clawed frog</name>
    <name type="synonym">Silurana tropicalis</name>
    <dbReference type="NCBI Taxonomy" id="8364"/>
    <lineage>
        <taxon>Eukaryota</taxon>
        <taxon>Metazoa</taxon>
        <taxon>Chordata</taxon>
        <taxon>Craniata</taxon>
        <taxon>Vertebrata</taxon>
        <taxon>Euteleostomi</taxon>
        <taxon>Amphibia</taxon>
        <taxon>Batrachia</taxon>
        <taxon>Anura</taxon>
        <taxon>Pipoidea</taxon>
        <taxon>Pipidae</taxon>
        <taxon>Xenopodinae</taxon>
        <taxon>Xenopus</taxon>
        <taxon>Silurana</taxon>
    </lineage>
</organism>
<dbReference type="PANTHER" id="PTHR23089">
    <property type="entry name" value="HISTIDINE TRIAD HIT PROTEIN"/>
    <property type="match status" value="1"/>
</dbReference>
<dbReference type="InterPro" id="IPR001310">
    <property type="entry name" value="Histidine_triad_HIT"/>
</dbReference>
<dbReference type="CDD" id="cd01276">
    <property type="entry name" value="PKCI_related"/>
    <property type="match status" value="1"/>
</dbReference>
<evidence type="ECO:0000256" key="2">
    <source>
        <dbReference type="ARBA" id="ARBA00025764"/>
    </source>
</evidence>
<evidence type="ECO:0000256" key="1">
    <source>
        <dbReference type="ARBA" id="ARBA00024472"/>
    </source>
</evidence>
<keyword evidence="9" id="KW-1185">Reference proteome</keyword>
<proteinExistence type="inferred from homology"/>
<dbReference type="AlphaFoldDB" id="A0A803JAB9"/>
<accession>A0A803JAB9</accession>
<gene>
    <name evidence="8 10 11" type="primary">hint2</name>
</gene>
<dbReference type="RefSeq" id="XP_031750897.1">
    <property type="nucleotide sequence ID" value="XM_031895037.1"/>
</dbReference>
<evidence type="ECO:0000313" key="10">
    <source>
        <dbReference type="RefSeq" id="XP_031750897.1"/>
    </source>
</evidence>
<feature type="region of interest" description="Disordered" evidence="6">
    <location>
        <begin position="54"/>
        <end position="86"/>
    </location>
</feature>
<dbReference type="InterPro" id="IPR036265">
    <property type="entry name" value="HIT-like_sf"/>
</dbReference>
<dbReference type="Xenbase" id="XB-GENE-5944157">
    <property type="gene designation" value="hint2"/>
</dbReference>
<evidence type="ECO:0000256" key="4">
    <source>
        <dbReference type="PIRSR" id="PIRSR601310-3"/>
    </source>
</evidence>
<dbReference type="GO" id="GO:0016787">
    <property type="term" value="F:hydrolase activity"/>
    <property type="evidence" value="ECO:0000318"/>
    <property type="project" value="GO_Central"/>
</dbReference>
<evidence type="ECO:0000313" key="8">
    <source>
        <dbReference type="Ensembl" id="ENSXETP00000104836"/>
    </source>
</evidence>
<name>A0A803JAB9_XENTR</name>
<dbReference type="GO" id="GO:0005739">
    <property type="term" value="C:mitochondrion"/>
    <property type="evidence" value="ECO:0000318"/>
    <property type="project" value="GO_Central"/>
</dbReference>
<comment type="catalytic activity">
    <reaction evidence="1">
        <text>adenosine 5'-phosphoramidate + H2O = NH4(+) + AMP</text>
        <dbReference type="Rhea" id="RHEA:67916"/>
        <dbReference type="ChEBI" id="CHEBI:15377"/>
        <dbReference type="ChEBI" id="CHEBI:28938"/>
        <dbReference type="ChEBI" id="CHEBI:57890"/>
        <dbReference type="ChEBI" id="CHEBI:456215"/>
    </reaction>
</comment>
<reference evidence="8" key="1">
    <citation type="journal article" date="2010" name="Science">
        <title>The genome of the Western clawed frog Xenopus tropicalis.</title>
        <authorList>
            <person name="Hellsten U."/>
            <person name="Harland R.M."/>
            <person name="Gilchrist M.J."/>
            <person name="Hendrix D."/>
            <person name="Jurka J."/>
            <person name="Kapitonov V."/>
            <person name="Ovcharenko I."/>
            <person name="Putnam N.H."/>
            <person name="Shu S."/>
            <person name="Taher L."/>
            <person name="Blitz I.L."/>
            <person name="Blumberg B."/>
            <person name="Dichmann D.S."/>
            <person name="Dubchak I."/>
            <person name="Amaya E."/>
            <person name="Detter J.C."/>
            <person name="Fletcher R."/>
            <person name="Gerhard D.S."/>
            <person name="Goodstein D."/>
            <person name="Graves T."/>
            <person name="Grigoriev I.V."/>
            <person name="Grimwood J."/>
            <person name="Kawashima T."/>
            <person name="Lindquist E."/>
            <person name="Lucas S.M."/>
            <person name="Mead P.E."/>
            <person name="Mitros T."/>
            <person name="Ogino H."/>
            <person name="Ohta Y."/>
            <person name="Poliakov A.V."/>
            <person name="Pollet N."/>
            <person name="Robert J."/>
            <person name="Salamov A."/>
            <person name="Sater A.K."/>
            <person name="Schmutz J."/>
            <person name="Terry A."/>
            <person name="Vize P.D."/>
            <person name="Warren W.C."/>
            <person name="Wells D."/>
            <person name="Wills A."/>
            <person name="Wilson R.K."/>
            <person name="Zimmerman L.B."/>
            <person name="Zorn A.M."/>
            <person name="Grainger R."/>
            <person name="Grammer T."/>
            <person name="Khokha M.K."/>
            <person name="Richardson P.M."/>
            <person name="Rokhsar D.S."/>
        </authorList>
    </citation>
    <scope>NUCLEOTIDE SEQUENCE [LARGE SCALE GENOMIC DNA]</scope>
    <source>
        <strain evidence="8">Nigerian</strain>
    </source>
</reference>
<dbReference type="PROSITE" id="PS00892">
    <property type="entry name" value="HIT_1"/>
    <property type="match status" value="1"/>
</dbReference>
<dbReference type="InterPro" id="IPR011146">
    <property type="entry name" value="HIT-like"/>
</dbReference>
<dbReference type="PRINTS" id="PR00332">
    <property type="entry name" value="HISTRIAD"/>
</dbReference>
<dbReference type="OrthoDB" id="672793at2759"/>
<dbReference type="AGR" id="Xenbase:XB-GENE-5944157"/>
<evidence type="ECO:0000256" key="3">
    <source>
        <dbReference type="PIRSR" id="PIRSR601310-1"/>
    </source>
</evidence>
<reference evidence="8" key="2">
    <citation type="submission" date="2021-03" db="UniProtKB">
        <authorList>
            <consortium name="Ensembl"/>
        </authorList>
    </citation>
    <scope>IDENTIFICATION</scope>
</reference>
<evidence type="ECO:0000259" key="7">
    <source>
        <dbReference type="PROSITE" id="PS51084"/>
    </source>
</evidence>
<dbReference type="OMA" id="ERACEIT"/>
<evidence type="ECO:0000313" key="11">
    <source>
        <dbReference type="Xenbase" id="XB-GENE-5944157"/>
    </source>
</evidence>
<reference evidence="10" key="3">
    <citation type="submission" date="2025-04" db="UniProtKB">
        <authorList>
            <consortium name="RefSeq"/>
        </authorList>
    </citation>
    <scope>IDENTIFICATION</scope>
    <source>
        <strain evidence="10">Nigerian</strain>
        <tissue evidence="10">Liver and blood</tissue>
    </source>
</reference>
<dbReference type="GeneTree" id="ENSGT00940000157905"/>
<protein>
    <submittedName>
        <fullName evidence="8">Histidine triad nucleotide binding protein 2</fullName>
    </submittedName>
    <submittedName>
        <fullName evidence="10">Uncharacterized protein hint2</fullName>
    </submittedName>
</protein>
<feature type="domain" description="HIT" evidence="7">
    <location>
        <begin position="87"/>
        <end position="195"/>
    </location>
</feature>
<dbReference type="Pfam" id="PF01230">
    <property type="entry name" value="HIT"/>
    <property type="match status" value="1"/>
</dbReference>
<dbReference type="FunFam" id="3.30.428.10:FF:000005">
    <property type="entry name" value="Histidine triad nucleotide-binding protein 1"/>
    <property type="match status" value="1"/>
</dbReference>
<dbReference type="Ensembl" id="ENSXETT00000124153">
    <property type="protein sequence ID" value="ENSXETP00000104836"/>
    <property type="gene ID" value="ENSXETG00000042319"/>
</dbReference>
<dbReference type="InterPro" id="IPR019808">
    <property type="entry name" value="Histidine_triad_CS"/>
</dbReference>
<dbReference type="Reactome" id="R-XTR-9013405">
    <property type="pathway name" value="RHOD GTPase cycle"/>
</dbReference>
<evidence type="ECO:0000256" key="5">
    <source>
        <dbReference type="PROSITE-ProRule" id="PRU00464"/>
    </source>
</evidence>
<dbReference type="GO" id="GO:0005737">
    <property type="term" value="C:cytoplasm"/>
    <property type="evidence" value="ECO:0000318"/>
    <property type="project" value="GO_Central"/>
</dbReference>
<dbReference type="Gene3D" id="3.30.428.10">
    <property type="entry name" value="HIT-like"/>
    <property type="match status" value="1"/>
</dbReference>
<dbReference type="SUPFAM" id="SSF54197">
    <property type="entry name" value="HIT-like"/>
    <property type="match status" value="1"/>
</dbReference>
<dbReference type="PROSITE" id="PS51084">
    <property type="entry name" value="HIT_2"/>
    <property type="match status" value="1"/>
</dbReference>